<keyword evidence="3" id="KW-1185">Reference proteome</keyword>
<dbReference type="OrthoDB" id="1752268at2759"/>
<protein>
    <submittedName>
        <fullName evidence="2">Uncharacterized protein</fullName>
    </submittedName>
</protein>
<accession>A0A9Q1GNH3</accession>
<name>A0A9Q1GNH3_9CARY</name>
<feature type="compositionally biased region" description="Basic and acidic residues" evidence="1">
    <location>
        <begin position="69"/>
        <end position="79"/>
    </location>
</feature>
<organism evidence="2 3">
    <name type="scientific">Carnegiea gigantea</name>
    <dbReference type="NCBI Taxonomy" id="171969"/>
    <lineage>
        <taxon>Eukaryota</taxon>
        <taxon>Viridiplantae</taxon>
        <taxon>Streptophyta</taxon>
        <taxon>Embryophyta</taxon>
        <taxon>Tracheophyta</taxon>
        <taxon>Spermatophyta</taxon>
        <taxon>Magnoliopsida</taxon>
        <taxon>eudicotyledons</taxon>
        <taxon>Gunneridae</taxon>
        <taxon>Pentapetalae</taxon>
        <taxon>Caryophyllales</taxon>
        <taxon>Cactineae</taxon>
        <taxon>Cactaceae</taxon>
        <taxon>Cactoideae</taxon>
        <taxon>Echinocereeae</taxon>
        <taxon>Carnegiea</taxon>
    </lineage>
</organism>
<reference evidence="2" key="1">
    <citation type="submission" date="2022-04" db="EMBL/GenBank/DDBJ databases">
        <title>Carnegiea gigantea Genome sequencing and assembly v2.</title>
        <authorList>
            <person name="Copetti D."/>
            <person name="Sanderson M.J."/>
            <person name="Burquez A."/>
            <person name="Wojciechowski M.F."/>
        </authorList>
    </citation>
    <scope>NUCLEOTIDE SEQUENCE</scope>
    <source>
        <strain evidence="2">SGP5-SGP5p</strain>
        <tissue evidence="2">Aerial part</tissue>
    </source>
</reference>
<feature type="compositionally biased region" description="Basic and acidic residues" evidence="1">
    <location>
        <begin position="17"/>
        <end position="42"/>
    </location>
</feature>
<evidence type="ECO:0000313" key="2">
    <source>
        <dbReference type="EMBL" id="KAJ8424522.1"/>
    </source>
</evidence>
<comment type="caution">
    <text evidence="2">The sequence shown here is derived from an EMBL/GenBank/DDBJ whole genome shotgun (WGS) entry which is preliminary data.</text>
</comment>
<proteinExistence type="predicted"/>
<dbReference type="EMBL" id="JAKOGI010001660">
    <property type="protein sequence ID" value="KAJ8424522.1"/>
    <property type="molecule type" value="Genomic_DNA"/>
</dbReference>
<feature type="compositionally biased region" description="Polar residues" evidence="1">
    <location>
        <begin position="51"/>
        <end position="62"/>
    </location>
</feature>
<feature type="region of interest" description="Disordered" evidence="1">
    <location>
        <begin position="1"/>
        <end position="95"/>
    </location>
</feature>
<evidence type="ECO:0000256" key="1">
    <source>
        <dbReference type="SAM" id="MobiDB-lite"/>
    </source>
</evidence>
<sequence>MGCEPYRKCDPAASPRYGERVQEAPRVDGDRWSREENRDHSIGAHAYPTVAQATNVQQSQQPPLRHMQHTLDEPLDLKSKNRPRGLGEGSLNDDGLPSVFLTALHEMANKGQIDQFLKQGLRFLRKEREPAWPEPRDKEYSTEIVATIAGGYAKGYTKNTSTYTNEFHPKPEFYVTRSSGKV</sequence>
<evidence type="ECO:0000313" key="3">
    <source>
        <dbReference type="Proteomes" id="UP001153076"/>
    </source>
</evidence>
<feature type="compositionally biased region" description="Basic and acidic residues" evidence="1">
    <location>
        <begin position="1"/>
        <end position="10"/>
    </location>
</feature>
<dbReference type="Proteomes" id="UP001153076">
    <property type="component" value="Unassembled WGS sequence"/>
</dbReference>
<dbReference type="AlphaFoldDB" id="A0A9Q1GNH3"/>
<gene>
    <name evidence="2" type="ORF">Cgig2_022511</name>
</gene>